<reference evidence="1" key="2">
    <citation type="submission" date="2021-03" db="EMBL/GenBank/DDBJ databases">
        <authorList>
            <person name="Alouane T."/>
            <person name="Langin T."/>
            <person name="Bonhomme L."/>
        </authorList>
    </citation>
    <scope>NUCLEOTIDE SEQUENCE</scope>
    <source>
        <strain evidence="1">MDC_Fg202</strain>
    </source>
</reference>
<organism evidence="1 3">
    <name type="scientific">Gibberella zeae</name>
    <name type="common">Wheat head blight fungus</name>
    <name type="synonym">Fusarium graminearum</name>
    <dbReference type="NCBI Taxonomy" id="5518"/>
    <lineage>
        <taxon>Eukaryota</taxon>
        <taxon>Fungi</taxon>
        <taxon>Dikarya</taxon>
        <taxon>Ascomycota</taxon>
        <taxon>Pezizomycotina</taxon>
        <taxon>Sordariomycetes</taxon>
        <taxon>Hypocreomycetidae</taxon>
        <taxon>Hypocreales</taxon>
        <taxon>Nectriaceae</taxon>
        <taxon>Fusarium</taxon>
    </lineage>
</organism>
<evidence type="ECO:0000313" key="3">
    <source>
        <dbReference type="Proteomes" id="UP000746612"/>
    </source>
</evidence>
<reference evidence="2" key="1">
    <citation type="submission" date="2019-04" db="EMBL/GenBank/DDBJ databases">
        <authorList>
            <person name="Melise S."/>
            <person name="Noan J."/>
            <person name="Okalmin O."/>
        </authorList>
    </citation>
    <scope>NUCLEOTIDE SEQUENCE</scope>
    <source>
        <strain evidence="2">FN9</strain>
    </source>
</reference>
<dbReference type="OrthoDB" id="5115028at2759"/>
<accession>A0A4U9F0T4</accession>
<evidence type="ECO:0000313" key="1">
    <source>
        <dbReference type="EMBL" id="CAG1990908.1"/>
    </source>
</evidence>
<protein>
    <submittedName>
        <fullName evidence="1">Uncharacterized protein</fullName>
    </submittedName>
</protein>
<proteinExistence type="predicted"/>
<dbReference type="EMBL" id="CAJPIJ010000148">
    <property type="protein sequence ID" value="CAG1990908.1"/>
    <property type="molecule type" value="Genomic_DNA"/>
</dbReference>
<evidence type="ECO:0000313" key="2">
    <source>
        <dbReference type="EMBL" id="VIO55407.1"/>
    </source>
</evidence>
<gene>
    <name evidence="2" type="ORF">FUG_LOCUS170298</name>
    <name evidence="1" type="ORF">MDCFG202_LOCUS335308</name>
</gene>
<dbReference type="Proteomes" id="UP000746612">
    <property type="component" value="Unassembled WGS sequence"/>
</dbReference>
<dbReference type="AlphaFoldDB" id="A0A4U9F0T4"/>
<name>A0A4U9F0T4_GIBZA</name>
<dbReference type="EMBL" id="CAAKMV010000120">
    <property type="protein sequence ID" value="VIO55407.1"/>
    <property type="molecule type" value="Genomic_DNA"/>
</dbReference>
<sequence length="351" mass="39563">MSPPWFDGLRQNSSRTRDTLVGQVGVVSHVPDEILKNILSEADQFDARRPLWMGLRRSDETQLNVTSSPSNEQWVWKYIQTLPLEDPEYRRTLTAVEINDIWWKAFSPMAQGQTPSAKGLLSILLLACSGLGSVVHTGAAPIEINHLKVVSYLILSSREALECDFPHGAVHGDVRMGFSTRHYLRVHLNRKRLLVNVVEAKGENGELYYPTFLLDTNTWSLYIYFAAGPGSVRNEIVKLVAVAVRQMLAWAGFRPTINYYAPPITTVYANDVFGHAMIDVFMIFLTLRGWVGLDYKSVMRGRPTEPGIKADLEKSFIIPQRDWTLGEFWGSSRTDGKQPIGPYMGMESRSA</sequence>